<dbReference type="RefSeq" id="WP_059024044.1">
    <property type="nucleotide sequence ID" value="NZ_JBNZCO010000006.1"/>
</dbReference>
<feature type="binding site" evidence="18">
    <location>
        <position position="424"/>
    </location>
    <ligand>
        <name>acetyl-CoA</name>
        <dbReference type="ChEBI" id="CHEBI:57288"/>
    </ligand>
</feature>
<keyword evidence="14 18" id="KW-0961">Cell wall biogenesis/degradation</keyword>
<feature type="domain" description="MobA-like NTP transferase" evidence="19">
    <location>
        <begin position="12"/>
        <end position="127"/>
    </location>
</feature>
<evidence type="ECO:0000256" key="12">
    <source>
        <dbReference type="ARBA" id="ARBA00023268"/>
    </source>
</evidence>
<reference evidence="21 23" key="3">
    <citation type="journal article" date="2020" name="Int. J. Syst. Evol. Microbiol.">
        <title>Novel acetic acid bacteria from cider fermentations: Acetobacter conturbans sp. nov. and Acetobacter fallax sp. nov.</title>
        <authorList>
            <person name="Sombolestani A.S."/>
            <person name="Cleenwerck I."/>
            <person name="Cnockaert M."/>
            <person name="Borremans W."/>
            <person name="Wieme A.D."/>
            <person name="De Vuyst L."/>
            <person name="Vandamme P."/>
        </authorList>
    </citation>
    <scope>NUCLEOTIDE SEQUENCE [LARGE SCALE GENOMIC DNA]</scope>
    <source>
        <strain evidence="21 23">LMG 23848</strain>
    </source>
</reference>
<dbReference type="GO" id="GO:0016020">
    <property type="term" value="C:membrane"/>
    <property type="evidence" value="ECO:0007669"/>
    <property type="project" value="GOC"/>
</dbReference>
<evidence type="ECO:0000256" key="14">
    <source>
        <dbReference type="ARBA" id="ARBA00023316"/>
    </source>
</evidence>
<dbReference type="InterPro" id="IPR018357">
    <property type="entry name" value="Hexapep_transf_CS"/>
</dbReference>
<evidence type="ECO:0000256" key="11">
    <source>
        <dbReference type="ARBA" id="ARBA00022984"/>
    </source>
</evidence>
<dbReference type="UniPathway" id="UPA00973"/>
<feature type="binding site" evidence="18">
    <location>
        <position position="156"/>
    </location>
    <ligand>
        <name>UDP-N-acetyl-alpha-D-glucosamine</name>
        <dbReference type="ChEBI" id="CHEBI:57705"/>
    </ligand>
</feature>
<evidence type="ECO:0000256" key="16">
    <source>
        <dbReference type="ARBA" id="ARBA00048493"/>
    </source>
</evidence>
<feature type="binding site" evidence="18">
    <location>
        <position position="350"/>
    </location>
    <ligand>
        <name>UDP-N-acetyl-alpha-D-glucosamine</name>
        <dbReference type="ChEBI" id="CHEBI:57705"/>
    </ligand>
</feature>
<dbReference type="InterPro" id="IPR050065">
    <property type="entry name" value="GlmU-like"/>
</dbReference>
<comment type="catalytic activity">
    <reaction evidence="15 18">
        <text>alpha-D-glucosamine 1-phosphate + acetyl-CoA = N-acetyl-alpha-D-glucosamine 1-phosphate + CoA + H(+)</text>
        <dbReference type="Rhea" id="RHEA:13725"/>
        <dbReference type="ChEBI" id="CHEBI:15378"/>
        <dbReference type="ChEBI" id="CHEBI:57287"/>
        <dbReference type="ChEBI" id="CHEBI:57288"/>
        <dbReference type="ChEBI" id="CHEBI:57776"/>
        <dbReference type="ChEBI" id="CHEBI:58516"/>
        <dbReference type="EC" id="2.3.1.157"/>
    </reaction>
</comment>
<dbReference type="InterPro" id="IPR005882">
    <property type="entry name" value="Bifunctional_GlmU"/>
</dbReference>
<feature type="binding site" evidence="18">
    <location>
        <position position="335"/>
    </location>
    <ligand>
        <name>UDP-N-acetyl-alpha-D-glucosamine</name>
        <dbReference type="ChEBI" id="CHEBI:57705"/>
    </ligand>
</feature>
<dbReference type="NCBIfam" id="TIGR01173">
    <property type="entry name" value="glmU"/>
    <property type="match status" value="1"/>
</dbReference>
<comment type="subcellular location">
    <subcellularLocation>
        <location evidence="1 18">Cytoplasm</location>
    </subcellularLocation>
</comment>
<dbReference type="InterPro" id="IPR038009">
    <property type="entry name" value="GlmU_C_LbH"/>
</dbReference>
<dbReference type="Pfam" id="PF14602">
    <property type="entry name" value="Hexapep_2"/>
    <property type="match status" value="1"/>
</dbReference>
<evidence type="ECO:0000256" key="9">
    <source>
        <dbReference type="ARBA" id="ARBA00022842"/>
    </source>
</evidence>
<keyword evidence="6 18" id="KW-0548">Nucleotidyltransferase</keyword>
<evidence type="ECO:0000259" key="19">
    <source>
        <dbReference type="Pfam" id="PF12804"/>
    </source>
</evidence>
<dbReference type="EC" id="2.3.1.157" evidence="18"/>
<dbReference type="GO" id="GO:0008360">
    <property type="term" value="P:regulation of cell shape"/>
    <property type="evidence" value="ECO:0007669"/>
    <property type="project" value="UniProtKB-KW"/>
</dbReference>
<proteinExistence type="inferred from homology"/>
<comment type="similarity">
    <text evidence="3 18">In the N-terminal section; belongs to the N-acetylglucosamine-1-phosphate uridyltransferase family.</text>
</comment>
<feature type="binding site" evidence="18">
    <location>
        <position position="105"/>
    </location>
    <ligand>
        <name>Mg(2+)</name>
        <dbReference type="ChEBI" id="CHEBI:18420"/>
    </ligand>
</feature>
<comment type="subunit">
    <text evidence="18">Homotrimer.</text>
</comment>
<keyword evidence="7 18" id="KW-0479">Metal-binding</keyword>
<comment type="caution">
    <text evidence="18">Lacks conserved residue(s) required for the propagation of feature annotation.</text>
</comment>
<comment type="catalytic activity">
    <reaction evidence="16 18">
        <text>N-acetyl-alpha-D-glucosamine 1-phosphate + UTP + H(+) = UDP-N-acetyl-alpha-D-glucosamine + diphosphate</text>
        <dbReference type="Rhea" id="RHEA:13509"/>
        <dbReference type="ChEBI" id="CHEBI:15378"/>
        <dbReference type="ChEBI" id="CHEBI:33019"/>
        <dbReference type="ChEBI" id="CHEBI:46398"/>
        <dbReference type="ChEBI" id="CHEBI:57705"/>
        <dbReference type="ChEBI" id="CHEBI:57776"/>
        <dbReference type="EC" id="2.7.7.23"/>
    </reaction>
</comment>
<feature type="active site" description="Proton acceptor" evidence="18">
    <location>
        <position position="347"/>
    </location>
</feature>
<name>A0A0U5F511_9PROT</name>
<evidence type="ECO:0000256" key="8">
    <source>
        <dbReference type="ARBA" id="ARBA00022737"/>
    </source>
</evidence>
<dbReference type="GO" id="GO:0071555">
    <property type="term" value="P:cell wall organization"/>
    <property type="evidence" value="ECO:0007669"/>
    <property type="project" value="UniProtKB-KW"/>
</dbReference>
<feature type="region of interest" description="Linker" evidence="18">
    <location>
        <begin position="231"/>
        <end position="251"/>
    </location>
</feature>
<evidence type="ECO:0000256" key="7">
    <source>
        <dbReference type="ARBA" id="ARBA00022723"/>
    </source>
</evidence>
<evidence type="ECO:0000256" key="17">
    <source>
        <dbReference type="ARBA" id="ARBA00049628"/>
    </source>
</evidence>
<feature type="binding site" evidence="18">
    <location>
        <position position="407"/>
    </location>
    <ligand>
        <name>acetyl-CoA</name>
        <dbReference type="ChEBI" id="CHEBI:57288"/>
    </ligand>
</feature>
<dbReference type="InterPro" id="IPR011004">
    <property type="entry name" value="Trimer_LpxA-like_sf"/>
</dbReference>
<comment type="pathway">
    <text evidence="18">Nucleotide-sugar biosynthesis; UDP-N-acetyl-alpha-D-glucosamine biosynthesis; UDP-N-acetyl-alpha-D-glucosamine from N-acetyl-alpha-D-glucosamine 1-phosphate: step 1/1.</text>
</comment>
<dbReference type="GO" id="GO:0006048">
    <property type="term" value="P:UDP-N-acetylglucosamine biosynthetic process"/>
    <property type="evidence" value="ECO:0007669"/>
    <property type="project" value="UniProtKB-UniPathway"/>
</dbReference>
<keyword evidence="11 18" id="KW-0573">Peptidoglycan synthesis</keyword>
<feature type="binding site" evidence="18">
    <location>
        <begin position="370"/>
        <end position="371"/>
    </location>
    <ligand>
        <name>acetyl-CoA</name>
        <dbReference type="ChEBI" id="CHEBI:57288"/>
    </ligand>
</feature>
<accession>A0A0U5F511</accession>
<evidence type="ECO:0000256" key="5">
    <source>
        <dbReference type="ARBA" id="ARBA00022679"/>
    </source>
</evidence>
<keyword evidence="23" id="KW-1185">Reference proteome</keyword>
<keyword evidence="12 18" id="KW-0511">Multifunctional enzyme</keyword>
<feature type="binding site" evidence="18">
    <location>
        <position position="228"/>
    </location>
    <ligand>
        <name>UDP-N-acetyl-alpha-D-glucosamine</name>
        <dbReference type="ChEBI" id="CHEBI:57705"/>
    </ligand>
</feature>
<evidence type="ECO:0000256" key="4">
    <source>
        <dbReference type="ARBA" id="ARBA00022490"/>
    </source>
</evidence>
<evidence type="ECO:0000256" key="10">
    <source>
        <dbReference type="ARBA" id="ARBA00022960"/>
    </source>
</evidence>
<dbReference type="AlphaFoldDB" id="A0A0U5F511"/>
<keyword evidence="8 18" id="KW-0677">Repeat</keyword>
<evidence type="ECO:0000256" key="18">
    <source>
        <dbReference type="HAMAP-Rule" id="MF_01631"/>
    </source>
</evidence>
<keyword evidence="10 18" id="KW-0133">Cell shape</keyword>
<dbReference type="GO" id="GO:0000287">
    <property type="term" value="F:magnesium ion binding"/>
    <property type="evidence" value="ECO:0007669"/>
    <property type="project" value="UniProtKB-UniRule"/>
</dbReference>
<dbReference type="EC" id="2.7.7.23" evidence="18"/>
<dbReference type="PANTHER" id="PTHR43584">
    <property type="entry name" value="NUCLEOTIDYL TRANSFERASE"/>
    <property type="match status" value="1"/>
</dbReference>
<evidence type="ECO:0000313" key="23">
    <source>
        <dbReference type="Proteomes" id="UP000657200"/>
    </source>
</evidence>
<feature type="binding site" evidence="18">
    <location>
        <position position="29"/>
    </location>
    <ligand>
        <name>UDP-N-acetyl-alpha-D-glucosamine</name>
        <dbReference type="ChEBI" id="CHEBI:57705"/>
    </ligand>
</feature>
<dbReference type="Proteomes" id="UP000068250">
    <property type="component" value="Chromosome I"/>
</dbReference>
<feature type="binding site" evidence="18">
    <location>
        <position position="77"/>
    </location>
    <ligand>
        <name>UDP-N-acetyl-alpha-D-glucosamine</name>
        <dbReference type="ChEBI" id="CHEBI:57705"/>
    </ligand>
</feature>
<sequence>MTSDPAFRPATAVLLAAGLGTRMKSSRPKALQHLAGGPMLAHLLKNAAEVFDRLVVVIGPEMADVADVAAPYPVVVQHERLGTAHAALQAADWFGEGDVAVLYADNPLISAQTLAALLEERRKPDVGLALLAMRPADPARYGRVVTNAGNVERIVEWSDATPEERSIDLCNAGVLCADAADFRRWLQAVRNDNAKGEFYLTDVVDLAVAEHVQVRAVEAAEDELRGVNSRSELAQAEAALQKRLRQNAMDNGVTLVAPETVFLSTDTQLAADVLVEPNVVFGPGVIVHEGAVIRAFSHLEGCEVHSGAIIGPYARLRPETSVGENARVGNFVELKSAELGAGVKVNHLSYIGNTQVGSRSNIGAGTIVCNYDGVFKHTTSIGKNTFVGSNSVLVAPVEIGDNALIAAGSTITENVPPDALALARARQTTKPERGKLFKNALKAKKENG</sequence>
<dbReference type="PROSITE" id="PS00101">
    <property type="entry name" value="HEXAPEP_TRANSFERASES"/>
    <property type="match status" value="1"/>
</dbReference>
<dbReference type="Proteomes" id="UP000657200">
    <property type="component" value="Unassembled WGS sequence"/>
</dbReference>
<dbReference type="CDD" id="cd03353">
    <property type="entry name" value="LbH_GlmU_C"/>
    <property type="match status" value="1"/>
</dbReference>
<dbReference type="InterPro" id="IPR025877">
    <property type="entry name" value="MobA-like_NTP_Trfase"/>
</dbReference>
<dbReference type="GO" id="GO:0009252">
    <property type="term" value="P:peptidoglycan biosynthetic process"/>
    <property type="evidence" value="ECO:0007669"/>
    <property type="project" value="UniProtKB-UniRule"/>
</dbReference>
<comment type="cofactor">
    <cofactor evidence="18">
        <name>Mg(2+)</name>
        <dbReference type="ChEBI" id="CHEBI:18420"/>
    </cofactor>
    <text evidence="18">Binds 1 Mg(2+) ion per subunit.</text>
</comment>
<keyword evidence="9 18" id="KW-0460">Magnesium</keyword>
<dbReference type="GO" id="GO:0019134">
    <property type="term" value="F:glucosamine-1-phosphate N-acetyltransferase activity"/>
    <property type="evidence" value="ECO:0007669"/>
    <property type="project" value="UniProtKB-UniRule"/>
</dbReference>
<comment type="similarity">
    <text evidence="2 18">In the C-terminal section; belongs to the transferase hexapeptide repeat family.</text>
</comment>
<dbReference type="EMBL" id="LN609302">
    <property type="protein sequence ID" value="CEF56505.1"/>
    <property type="molecule type" value="Genomic_DNA"/>
</dbReference>
<dbReference type="NCBIfam" id="NF010933">
    <property type="entry name" value="PRK14353.1"/>
    <property type="match status" value="1"/>
</dbReference>
<dbReference type="Gene3D" id="3.90.550.10">
    <property type="entry name" value="Spore Coat Polysaccharide Biosynthesis Protein SpsA, Chain A"/>
    <property type="match status" value="1"/>
</dbReference>
<dbReference type="GO" id="GO:0009245">
    <property type="term" value="P:lipid A biosynthetic process"/>
    <property type="evidence" value="ECO:0007669"/>
    <property type="project" value="UniProtKB-UniRule"/>
</dbReference>
<feature type="binding site" evidence="18">
    <location>
        <position position="361"/>
    </location>
    <ligand>
        <name>UDP-N-acetyl-alpha-D-glucosamine</name>
        <dbReference type="ChEBI" id="CHEBI:57705"/>
    </ligand>
</feature>
<dbReference type="SUPFAM" id="SSF51161">
    <property type="entry name" value="Trimeric LpxA-like enzymes"/>
    <property type="match status" value="1"/>
</dbReference>
<evidence type="ECO:0000256" key="6">
    <source>
        <dbReference type="ARBA" id="ARBA00022695"/>
    </source>
</evidence>
<feature type="region of interest" description="N-acetyltransferase" evidence="18">
    <location>
        <begin position="252"/>
        <end position="448"/>
    </location>
</feature>
<keyword evidence="4 18" id="KW-0963">Cytoplasm</keyword>
<evidence type="ECO:0000256" key="2">
    <source>
        <dbReference type="ARBA" id="ARBA00007707"/>
    </source>
</evidence>
<dbReference type="STRING" id="431306.AGA_2026"/>
<dbReference type="OrthoDB" id="9775031at2"/>
<feature type="binding site" evidence="18">
    <location>
        <position position="364"/>
    </location>
    <ligand>
        <name>acetyl-CoA</name>
        <dbReference type="ChEBI" id="CHEBI:57288"/>
    </ligand>
</feature>
<reference evidence="22" key="2">
    <citation type="submission" date="2014-09" db="EMBL/GenBank/DDBJ databases">
        <authorList>
            <person name="Illeghems K.G."/>
        </authorList>
    </citation>
    <scope>NUCLEOTIDE SEQUENCE [LARGE SCALE GENOMIC DNA]</scope>
    <source>
        <strain evidence="22">LMG 23848T</strain>
    </source>
</reference>
<dbReference type="EMBL" id="WOTE01000002">
    <property type="protein sequence ID" value="NHO39274.1"/>
    <property type="molecule type" value="Genomic_DNA"/>
</dbReference>
<keyword evidence="5 18" id="KW-0808">Transferase</keyword>
<keyword evidence="13 18" id="KW-0012">Acyltransferase</keyword>
<dbReference type="UniPathway" id="UPA00113">
    <property type="reaction ID" value="UER00532"/>
</dbReference>
<dbReference type="InterPro" id="IPR001451">
    <property type="entry name" value="Hexapep"/>
</dbReference>
<feature type="binding site" evidence="18">
    <location>
        <begin position="15"/>
        <end position="18"/>
    </location>
    <ligand>
        <name>UDP-N-acetyl-alpha-D-glucosamine</name>
        <dbReference type="ChEBI" id="CHEBI:57705"/>
    </ligand>
</feature>
<feature type="binding site" evidence="18">
    <location>
        <begin position="82"/>
        <end position="83"/>
    </location>
    <ligand>
        <name>UDP-N-acetyl-alpha-D-glucosamine</name>
        <dbReference type="ChEBI" id="CHEBI:57705"/>
    </ligand>
</feature>
<dbReference type="GO" id="GO:0003977">
    <property type="term" value="F:UDP-N-acetylglucosamine diphosphorylase activity"/>
    <property type="evidence" value="ECO:0007669"/>
    <property type="project" value="UniProtKB-UniRule"/>
</dbReference>
<protein>
    <recommendedName>
        <fullName evidence="18">Bifunctional protein GlmU</fullName>
    </recommendedName>
    <domain>
        <recommendedName>
            <fullName evidence="18">UDP-N-acetylglucosamine pyrophosphorylase</fullName>
            <ecNumber evidence="18">2.7.7.23</ecNumber>
        </recommendedName>
        <alternativeName>
            <fullName evidence="18">N-acetylglucosamine-1-phosphate uridyltransferase</fullName>
        </alternativeName>
    </domain>
    <domain>
        <recommendedName>
            <fullName evidence="18">Glucosamine-1-phosphate N-acetyltransferase</fullName>
            <ecNumber evidence="18">2.3.1.157</ecNumber>
        </recommendedName>
    </domain>
</protein>
<dbReference type="HAMAP" id="MF_01631">
    <property type="entry name" value="GlmU"/>
    <property type="match status" value="1"/>
</dbReference>
<feature type="binding site" evidence="18">
    <location>
        <position position="171"/>
    </location>
    <ligand>
        <name>UDP-N-acetyl-alpha-D-glucosamine</name>
        <dbReference type="ChEBI" id="CHEBI:57705"/>
    </ligand>
</feature>
<dbReference type="GO" id="GO:0000902">
    <property type="term" value="P:cell morphogenesis"/>
    <property type="evidence" value="ECO:0007669"/>
    <property type="project" value="UniProtKB-UniRule"/>
</dbReference>
<dbReference type="Gene3D" id="2.160.10.10">
    <property type="entry name" value="Hexapeptide repeat proteins"/>
    <property type="match status" value="1"/>
</dbReference>
<dbReference type="Pfam" id="PF12804">
    <property type="entry name" value="NTP_transf_3"/>
    <property type="match status" value="1"/>
</dbReference>
<evidence type="ECO:0000256" key="13">
    <source>
        <dbReference type="ARBA" id="ARBA00023315"/>
    </source>
</evidence>
<dbReference type="CDD" id="cd02540">
    <property type="entry name" value="GT2_GlmU_N_bac"/>
    <property type="match status" value="1"/>
</dbReference>
<feature type="binding site" evidence="18">
    <location>
        <position position="317"/>
    </location>
    <ligand>
        <name>UDP-N-acetyl-alpha-D-glucosamine</name>
        <dbReference type="ChEBI" id="CHEBI:57705"/>
    </ligand>
</feature>
<gene>
    <name evidence="18 20" type="primary">glmU</name>
    <name evidence="20" type="ORF">AGA_2026</name>
    <name evidence="21" type="ORF">GOB80_06155</name>
</gene>
<comment type="function">
    <text evidence="17 18">Catalyzes the last two sequential reactions in the de novo biosynthetic pathway for UDP-N-acetylglucosamine (UDP-GlcNAc). The C-terminal domain catalyzes the transfer of acetyl group from acetyl coenzyme A to glucosamine-1-phosphate (GlcN-1-P) to produce N-acetylglucosamine-1-phosphate (GlcNAc-1-P), which is converted into UDP-GlcNAc by the transfer of uridine 5-monophosphate (from uridine 5-triphosphate), a reaction catalyzed by the N-terminal domain.</text>
</comment>
<feature type="region of interest" description="Pyrophosphorylase" evidence="18">
    <location>
        <begin position="1"/>
        <end position="230"/>
    </location>
</feature>
<dbReference type="PANTHER" id="PTHR43584:SF3">
    <property type="entry name" value="BIFUNCTIONAL PROTEIN GLMU"/>
    <property type="match status" value="1"/>
</dbReference>
<dbReference type="InterPro" id="IPR029044">
    <property type="entry name" value="Nucleotide-diphossugar_trans"/>
</dbReference>
<dbReference type="PATRIC" id="fig|431306.5.peg.2090"/>
<evidence type="ECO:0000313" key="21">
    <source>
        <dbReference type="EMBL" id="NHO39274.1"/>
    </source>
</evidence>
<feature type="binding site" evidence="18">
    <location>
        <position position="228"/>
    </location>
    <ligand>
        <name>Mg(2+)</name>
        <dbReference type="ChEBI" id="CHEBI:18420"/>
    </ligand>
</feature>
<comment type="pathway">
    <text evidence="18">Bacterial outer membrane biogenesis; LPS lipid A biosynthesis.</text>
</comment>
<dbReference type="GO" id="GO:0005737">
    <property type="term" value="C:cytoplasm"/>
    <property type="evidence" value="ECO:0007669"/>
    <property type="project" value="UniProtKB-SubCell"/>
</dbReference>
<evidence type="ECO:0000256" key="15">
    <source>
        <dbReference type="ARBA" id="ARBA00048247"/>
    </source>
</evidence>
<dbReference type="SUPFAM" id="SSF53448">
    <property type="entry name" value="Nucleotide-diphospho-sugar transferases"/>
    <property type="match status" value="1"/>
</dbReference>
<evidence type="ECO:0000256" key="1">
    <source>
        <dbReference type="ARBA" id="ARBA00004496"/>
    </source>
</evidence>
<comment type="pathway">
    <text evidence="18">Nucleotide-sugar biosynthesis; UDP-N-acetyl-alpha-D-glucosamine biosynthesis; N-acetyl-alpha-D-glucosamine 1-phosphate from alpha-D-glucosamine 6-phosphate (route II): step 2/2.</text>
</comment>
<feature type="binding site" evidence="18">
    <location>
        <position position="389"/>
    </location>
    <ligand>
        <name>acetyl-CoA</name>
        <dbReference type="ChEBI" id="CHEBI:57288"/>
    </ligand>
</feature>
<feature type="binding site" evidence="18">
    <location>
        <position position="142"/>
    </location>
    <ligand>
        <name>UDP-N-acetyl-alpha-D-glucosamine</name>
        <dbReference type="ChEBI" id="CHEBI:57705"/>
    </ligand>
</feature>
<evidence type="ECO:0000256" key="3">
    <source>
        <dbReference type="ARBA" id="ARBA00007947"/>
    </source>
</evidence>
<reference evidence="20" key="1">
    <citation type="submission" date="2014-09" db="EMBL/GenBank/DDBJ databases">
        <authorList>
            <person name="Magalhaes I.L.F."/>
            <person name="Oliveira U."/>
            <person name="Santos F.R."/>
            <person name="Vidigal T.H.D.A."/>
            <person name="Brescovit A.D."/>
            <person name="Santos A.J."/>
        </authorList>
    </citation>
    <scope>NUCLEOTIDE SEQUENCE</scope>
    <source>
        <strain evidence="20">LMG 23848T</strain>
    </source>
</reference>
<organism evidence="20 22">
    <name type="scientific">Acetobacter ghanensis</name>
    <dbReference type="NCBI Taxonomy" id="431306"/>
    <lineage>
        <taxon>Bacteria</taxon>
        <taxon>Pseudomonadati</taxon>
        <taxon>Pseudomonadota</taxon>
        <taxon>Alphaproteobacteria</taxon>
        <taxon>Acetobacterales</taxon>
        <taxon>Acetobacteraceae</taxon>
        <taxon>Acetobacter</taxon>
    </lineage>
</organism>
<evidence type="ECO:0000313" key="22">
    <source>
        <dbReference type="Proteomes" id="UP000068250"/>
    </source>
</evidence>
<evidence type="ECO:0000313" key="20">
    <source>
        <dbReference type="EMBL" id="CEF56505.1"/>
    </source>
</evidence>